<dbReference type="PRINTS" id="PR01464">
    <property type="entry name" value="EAGCHANNEL"/>
</dbReference>
<protein>
    <submittedName>
        <fullName evidence="7">PAS domain-containing protein</fullName>
    </submittedName>
</protein>
<reference evidence="7" key="1">
    <citation type="submission" date="2017-02" db="UniProtKB">
        <authorList>
            <consortium name="WormBaseParasite"/>
        </authorList>
    </citation>
    <scope>IDENTIFICATION</scope>
</reference>
<sequence>MSTDVNESHDLCIDVHKVQSFLLTNARIVDYPIVYCNEGFAKMTGYSRVDIMQKSGNCSYLCGDQTTQEMKDRLMQALDSQTKEQLEILLYKKNRTPLWLMVHIAPVVNERAETVLILLTFRDITALKTPLDDEDSNKAGLNKFARLARSVTRNRTMLQQQVAASATPTPQPTSGAPPDWNLLSPEMADTRHSSRSPGSSISRTPSPHPGEEHSILSPTPKAQADLEKGAAVDIANIRLTH</sequence>
<gene>
    <name evidence="5" type="ORF">HNAJ_LOCUS8836</name>
</gene>
<evidence type="ECO:0000259" key="3">
    <source>
        <dbReference type="PROSITE" id="PS50112"/>
    </source>
</evidence>
<evidence type="ECO:0000256" key="1">
    <source>
        <dbReference type="ARBA" id="ARBA00022860"/>
    </source>
</evidence>
<keyword evidence="6" id="KW-1185">Reference proteome</keyword>
<feature type="compositionally biased region" description="Polar residues" evidence="2">
    <location>
        <begin position="160"/>
        <end position="174"/>
    </location>
</feature>
<accession>A0A0R3TN95</accession>
<dbReference type="SMART" id="SM00086">
    <property type="entry name" value="PAC"/>
    <property type="match status" value="1"/>
</dbReference>
<feature type="compositionally biased region" description="Low complexity" evidence="2">
    <location>
        <begin position="195"/>
        <end position="205"/>
    </location>
</feature>
<dbReference type="InterPro" id="IPR003949">
    <property type="entry name" value="K_chnl_volt-dep_EAG"/>
</dbReference>
<dbReference type="PROSITE" id="PS50113">
    <property type="entry name" value="PAC"/>
    <property type="match status" value="1"/>
</dbReference>
<dbReference type="GO" id="GO:0005249">
    <property type="term" value="F:voltage-gated potassium channel activity"/>
    <property type="evidence" value="ECO:0007669"/>
    <property type="project" value="InterPro"/>
</dbReference>
<dbReference type="Proteomes" id="UP000278807">
    <property type="component" value="Unassembled WGS sequence"/>
</dbReference>
<dbReference type="Gene3D" id="3.30.450.20">
    <property type="entry name" value="PAS domain"/>
    <property type="match status" value="1"/>
</dbReference>
<dbReference type="NCBIfam" id="TIGR00229">
    <property type="entry name" value="sensory_box"/>
    <property type="match status" value="1"/>
</dbReference>
<dbReference type="PANTHER" id="PTHR10217">
    <property type="entry name" value="VOLTAGE AND LIGAND GATED POTASSIUM CHANNEL"/>
    <property type="match status" value="1"/>
</dbReference>
<dbReference type="EMBL" id="UZAE01012403">
    <property type="protein sequence ID" value="VDO04984.1"/>
    <property type="molecule type" value="Genomic_DNA"/>
</dbReference>
<dbReference type="AlphaFoldDB" id="A0A0R3TN95"/>
<evidence type="ECO:0000259" key="4">
    <source>
        <dbReference type="PROSITE" id="PS50113"/>
    </source>
</evidence>
<dbReference type="InterPro" id="IPR000700">
    <property type="entry name" value="PAS-assoc_C"/>
</dbReference>
<dbReference type="InterPro" id="IPR001610">
    <property type="entry name" value="PAC"/>
</dbReference>
<evidence type="ECO:0000313" key="7">
    <source>
        <dbReference type="WBParaSite" id="HNAJ_0000884001-mRNA-1"/>
    </source>
</evidence>
<dbReference type="OrthoDB" id="447251at2759"/>
<dbReference type="InterPro" id="IPR050818">
    <property type="entry name" value="KCNH_animal-type"/>
</dbReference>
<dbReference type="GO" id="GO:0008076">
    <property type="term" value="C:voltage-gated potassium channel complex"/>
    <property type="evidence" value="ECO:0007669"/>
    <property type="project" value="TreeGrafter"/>
</dbReference>
<dbReference type="CDD" id="cd00130">
    <property type="entry name" value="PAS"/>
    <property type="match status" value="1"/>
</dbReference>
<feature type="domain" description="PAS" evidence="3">
    <location>
        <begin position="33"/>
        <end position="81"/>
    </location>
</feature>
<dbReference type="InterPro" id="IPR000014">
    <property type="entry name" value="PAS"/>
</dbReference>
<feature type="domain" description="PAC" evidence="4">
    <location>
        <begin position="84"/>
        <end position="136"/>
    </location>
</feature>
<evidence type="ECO:0000256" key="2">
    <source>
        <dbReference type="SAM" id="MobiDB-lite"/>
    </source>
</evidence>
<proteinExistence type="predicted"/>
<evidence type="ECO:0000313" key="6">
    <source>
        <dbReference type="Proteomes" id="UP000278807"/>
    </source>
</evidence>
<dbReference type="SUPFAM" id="SSF55785">
    <property type="entry name" value="PYP-like sensor domain (PAS domain)"/>
    <property type="match status" value="1"/>
</dbReference>
<dbReference type="GO" id="GO:0042391">
    <property type="term" value="P:regulation of membrane potential"/>
    <property type="evidence" value="ECO:0007669"/>
    <property type="project" value="TreeGrafter"/>
</dbReference>
<reference evidence="5 6" key="2">
    <citation type="submission" date="2018-11" db="EMBL/GenBank/DDBJ databases">
        <authorList>
            <consortium name="Pathogen Informatics"/>
        </authorList>
    </citation>
    <scope>NUCLEOTIDE SEQUENCE [LARGE SCALE GENOMIC DNA]</scope>
</reference>
<dbReference type="WBParaSite" id="HNAJ_0000884001-mRNA-1">
    <property type="protein sequence ID" value="HNAJ_0000884001-mRNA-1"/>
    <property type="gene ID" value="HNAJ_0000884001"/>
</dbReference>
<name>A0A0R3TN95_RODNA</name>
<feature type="region of interest" description="Disordered" evidence="2">
    <location>
        <begin position="160"/>
        <end position="227"/>
    </location>
</feature>
<evidence type="ECO:0000313" key="5">
    <source>
        <dbReference type="EMBL" id="VDO04984.1"/>
    </source>
</evidence>
<dbReference type="GO" id="GO:0005516">
    <property type="term" value="F:calmodulin binding"/>
    <property type="evidence" value="ECO:0007669"/>
    <property type="project" value="UniProtKB-KW"/>
</dbReference>
<organism evidence="7">
    <name type="scientific">Rodentolepis nana</name>
    <name type="common">Dwarf tapeworm</name>
    <name type="synonym">Hymenolepis nana</name>
    <dbReference type="NCBI Taxonomy" id="102285"/>
    <lineage>
        <taxon>Eukaryota</taxon>
        <taxon>Metazoa</taxon>
        <taxon>Spiralia</taxon>
        <taxon>Lophotrochozoa</taxon>
        <taxon>Platyhelminthes</taxon>
        <taxon>Cestoda</taxon>
        <taxon>Eucestoda</taxon>
        <taxon>Cyclophyllidea</taxon>
        <taxon>Hymenolepididae</taxon>
        <taxon>Rodentolepis</taxon>
    </lineage>
</organism>
<dbReference type="PANTHER" id="PTHR10217:SF435">
    <property type="entry name" value="POTASSIUM VOLTAGE-GATED CHANNEL PROTEIN EAG"/>
    <property type="match status" value="1"/>
</dbReference>
<dbReference type="InterPro" id="IPR035965">
    <property type="entry name" value="PAS-like_dom_sf"/>
</dbReference>
<keyword evidence="1" id="KW-0112">Calmodulin-binding</keyword>
<dbReference type="PROSITE" id="PS50112">
    <property type="entry name" value="PAS"/>
    <property type="match status" value="1"/>
</dbReference>
<dbReference type="Pfam" id="PF13426">
    <property type="entry name" value="PAS_9"/>
    <property type="match status" value="1"/>
</dbReference>
<dbReference type="STRING" id="102285.A0A0R3TN95"/>